<evidence type="ECO:0000313" key="1">
    <source>
        <dbReference type="EMBL" id="MXU92392.1"/>
    </source>
</evidence>
<sequence>MKSVKYTCVFSVLFPVFFRCPRYTHARAAVPLTALPWKFSSSISRHLYLFVPSKIILWNLTQLNATPECCNKVQKLPVEARFFLIQKFKMLNQEGRHSFGTPPVIFFPVLELCLRRYFYLIKRQLRSKTKPK</sequence>
<organism evidence="1">
    <name type="scientific">Ixodes ricinus</name>
    <name type="common">Common tick</name>
    <name type="synonym">Acarus ricinus</name>
    <dbReference type="NCBI Taxonomy" id="34613"/>
    <lineage>
        <taxon>Eukaryota</taxon>
        <taxon>Metazoa</taxon>
        <taxon>Ecdysozoa</taxon>
        <taxon>Arthropoda</taxon>
        <taxon>Chelicerata</taxon>
        <taxon>Arachnida</taxon>
        <taxon>Acari</taxon>
        <taxon>Parasitiformes</taxon>
        <taxon>Ixodida</taxon>
        <taxon>Ixodoidea</taxon>
        <taxon>Ixodidae</taxon>
        <taxon>Ixodinae</taxon>
        <taxon>Ixodes</taxon>
    </lineage>
</organism>
<protein>
    <submittedName>
        <fullName evidence="1">Putative secreted protein</fullName>
    </submittedName>
</protein>
<proteinExistence type="predicted"/>
<reference evidence="1" key="1">
    <citation type="submission" date="2019-12" db="EMBL/GenBank/DDBJ databases">
        <title>An insight into the sialome of adult female Ixodes ricinus ticks feeding for 6 days.</title>
        <authorList>
            <person name="Perner J."/>
            <person name="Ribeiro J.M.C."/>
        </authorList>
    </citation>
    <scope>NUCLEOTIDE SEQUENCE</scope>
    <source>
        <strain evidence="1">Semi-engorged</strain>
        <tissue evidence="1">Salivary glands</tissue>
    </source>
</reference>
<dbReference type="AlphaFoldDB" id="A0A6B0URS6"/>
<accession>A0A6B0URS6</accession>
<name>A0A6B0URS6_IXORI</name>
<dbReference type="EMBL" id="GIFC01010309">
    <property type="protein sequence ID" value="MXU92392.1"/>
    <property type="molecule type" value="Transcribed_RNA"/>
</dbReference>